<keyword evidence="4" id="KW-0378">Hydrolase</keyword>
<evidence type="ECO:0000256" key="4">
    <source>
        <dbReference type="RuleBase" id="RU000454"/>
    </source>
</evidence>
<dbReference type="OrthoDB" id="660550at2759"/>
<keyword evidence="5" id="KW-0732">Signal</keyword>
<sequence>MKSKIAQLFLALAWVRCSQGAPAGALDLPLGLDVPAVSTSPPVQAFKATLPFARRVNAGYSGSASMVQFDQARAQSLRDRAKGKYAGVTSAAEAASLVNAPATSKVVSYVTEIQIGNNPGTNYSLLIDTGSSNTWAGANMSTPYVFSETTALTPNAIFVEYGSGFFGGVEVTDQITLAPGLTITGQGIGAAATSQGFDGVDGILGIGPQDLTCGTLFPGLSECVPTVVDNAYQQGLLEAYEIGISFTPSTVPSEMNGELTFGGIDERKYKGNLNYVNITSTSPANRYVGIEQSVTYGNTEILSSTSGIIDTGTTLLLMATDAFSAYKDMTGGIMDNSTGLLKVSQEQYGALESLYFNIGGTKYELTPDAQLWPRSLNEYIGGEAGEYYLVASDNGAVSGSGLDFINGMTWLERFYTVYDVGNSRVGFATTSHTHAVSNIRTA</sequence>
<feature type="chain" id="PRO_5007862023" evidence="5">
    <location>
        <begin position="21"/>
        <end position="442"/>
    </location>
</feature>
<dbReference type="EMBL" id="KV429114">
    <property type="protein sequence ID" value="KZT64992.1"/>
    <property type="molecule type" value="Genomic_DNA"/>
</dbReference>
<dbReference type="InterPro" id="IPR021109">
    <property type="entry name" value="Peptidase_aspartic_dom_sf"/>
</dbReference>
<evidence type="ECO:0000256" key="1">
    <source>
        <dbReference type="ARBA" id="ARBA00007447"/>
    </source>
</evidence>
<keyword evidence="8" id="KW-1185">Reference proteome</keyword>
<dbReference type="PANTHER" id="PTHR47966">
    <property type="entry name" value="BETA-SITE APP-CLEAVING ENZYME, ISOFORM A-RELATED"/>
    <property type="match status" value="1"/>
</dbReference>
<feature type="signal peptide" evidence="5">
    <location>
        <begin position="1"/>
        <end position="20"/>
    </location>
</feature>
<dbReference type="InterPro" id="IPR001969">
    <property type="entry name" value="Aspartic_peptidase_AS"/>
</dbReference>
<name>A0A165LXZ7_9APHY</name>
<dbReference type="Gene3D" id="2.40.70.10">
    <property type="entry name" value="Acid Proteases"/>
    <property type="match status" value="2"/>
</dbReference>
<dbReference type="GO" id="GO:0004190">
    <property type="term" value="F:aspartic-type endopeptidase activity"/>
    <property type="evidence" value="ECO:0007669"/>
    <property type="project" value="UniProtKB-KW"/>
</dbReference>
<dbReference type="InterPro" id="IPR001461">
    <property type="entry name" value="Aspartic_peptidase_A1"/>
</dbReference>
<evidence type="ECO:0000256" key="5">
    <source>
        <dbReference type="SAM" id="SignalP"/>
    </source>
</evidence>
<dbReference type="InterPro" id="IPR033121">
    <property type="entry name" value="PEPTIDASE_A1"/>
</dbReference>
<evidence type="ECO:0000313" key="8">
    <source>
        <dbReference type="Proteomes" id="UP000076727"/>
    </source>
</evidence>
<dbReference type="GO" id="GO:0006508">
    <property type="term" value="P:proteolysis"/>
    <property type="evidence" value="ECO:0007669"/>
    <property type="project" value="UniProtKB-KW"/>
</dbReference>
<feature type="domain" description="Peptidase A1" evidence="6">
    <location>
        <begin position="109"/>
        <end position="428"/>
    </location>
</feature>
<dbReference type="AlphaFoldDB" id="A0A165LXZ7"/>
<organism evidence="7 8">
    <name type="scientific">Daedalea quercina L-15889</name>
    <dbReference type="NCBI Taxonomy" id="1314783"/>
    <lineage>
        <taxon>Eukaryota</taxon>
        <taxon>Fungi</taxon>
        <taxon>Dikarya</taxon>
        <taxon>Basidiomycota</taxon>
        <taxon>Agaricomycotina</taxon>
        <taxon>Agaricomycetes</taxon>
        <taxon>Polyporales</taxon>
        <taxon>Fomitopsis</taxon>
    </lineage>
</organism>
<keyword evidence="2 4" id="KW-0064">Aspartyl protease</keyword>
<protein>
    <submittedName>
        <fullName evidence="7">Family A1 protease</fullName>
    </submittedName>
</protein>
<dbReference type="CDD" id="cd05471">
    <property type="entry name" value="pepsin_like"/>
    <property type="match status" value="1"/>
</dbReference>
<dbReference type="STRING" id="1314783.A0A165LXZ7"/>
<comment type="similarity">
    <text evidence="1 4">Belongs to the peptidase A1 family.</text>
</comment>
<dbReference type="Proteomes" id="UP000076727">
    <property type="component" value="Unassembled WGS sequence"/>
</dbReference>
<dbReference type="PROSITE" id="PS51767">
    <property type="entry name" value="PEPTIDASE_A1"/>
    <property type="match status" value="1"/>
</dbReference>
<keyword evidence="4 7" id="KW-0645">Protease</keyword>
<evidence type="ECO:0000256" key="2">
    <source>
        <dbReference type="ARBA" id="ARBA00022750"/>
    </source>
</evidence>
<accession>A0A165LXZ7</accession>
<dbReference type="PANTHER" id="PTHR47966:SF51">
    <property type="entry name" value="BETA-SITE APP-CLEAVING ENZYME, ISOFORM A-RELATED"/>
    <property type="match status" value="1"/>
</dbReference>
<reference evidence="7 8" key="1">
    <citation type="journal article" date="2016" name="Mol. Biol. Evol.">
        <title>Comparative Genomics of Early-Diverging Mushroom-Forming Fungi Provides Insights into the Origins of Lignocellulose Decay Capabilities.</title>
        <authorList>
            <person name="Nagy L.G."/>
            <person name="Riley R."/>
            <person name="Tritt A."/>
            <person name="Adam C."/>
            <person name="Daum C."/>
            <person name="Floudas D."/>
            <person name="Sun H."/>
            <person name="Yadav J.S."/>
            <person name="Pangilinan J."/>
            <person name="Larsson K.H."/>
            <person name="Matsuura K."/>
            <person name="Barry K."/>
            <person name="Labutti K."/>
            <person name="Kuo R."/>
            <person name="Ohm R.A."/>
            <person name="Bhattacharya S.S."/>
            <person name="Shirouzu T."/>
            <person name="Yoshinaga Y."/>
            <person name="Martin F.M."/>
            <person name="Grigoriev I.V."/>
            <person name="Hibbett D.S."/>
        </authorList>
    </citation>
    <scope>NUCLEOTIDE SEQUENCE [LARGE SCALE GENOMIC DNA]</scope>
    <source>
        <strain evidence="7 8">L-15889</strain>
    </source>
</reference>
<dbReference type="Pfam" id="PF00026">
    <property type="entry name" value="Asp"/>
    <property type="match status" value="1"/>
</dbReference>
<dbReference type="PRINTS" id="PR00792">
    <property type="entry name" value="PEPSIN"/>
</dbReference>
<evidence type="ECO:0000313" key="7">
    <source>
        <dbReference type="EMBL" id="KZT64992.1"/>
    </source>
</evidence>
<dbReference type="InterPro" id="IPR034164">
    <property type="entry name" value="Pepsin-like_dom"/>
</dbReference>
<dbReference type="SUPFAM" id="SSF50630">
    <property type="entry name" value="Acid proteases"/>
    <property type="match status" value="1"/>
</dbReference>
<evidence type="ECO:0000256" key="3">
    <source>
        <dbReference type="PIRSR" id="PIRSR601461-1"/>
    </source>
</evidence>
<proteinExistence type="inferred from homology"/>
<dbReference type="PROSITE" id="PS00141">
    <property type="entry name" value="ASP_PROTEASE"/>
    <property type="match status" value="2"/>
</dbReference>
<feature type="active site" evidence="3">
    <location>
        <position position="128"/>
    </location>
</feature>
<evidence type="ECO:0000259" key="6">
    <source>
        <dbReference type="PROSITE" id="PS51767"/>
    </source>
</evidence>
<feature type="active site" evidence="3">
    <location>
        <position position="310"/>
    </location>
</feature>
<gene>
    <name evidence="7" type="ORF">DAEQUDRAFT_747227</name>
</gene>